<dbReference type="AlphaFoldDB" id="A0A8S3XIJ0"/>
<keyword evidence="2" id="KW-1185">Reference proteome</keyword>
<comment type="caution">
    <text evidence="1">The sequence shown here is derived from an EMBL/GenBank/DDBJ whole genome shotgun (WGS) entry which is preliminary data.</text>
</comment>
<dbReference type="EMBL" id="CAJQZP010001146">
    <property type="protein sequence ID" value="CAG5022006.1"/>
    <property type="molecule type" value="Genomic_DNA"/>
</dbReference>
<protein>
    <submittedName>
        <fullName evidence="1">(apollo) hypothetical protein</fullName>
    </submittedName>
</protein>
<evidence type="ECO:0000313" key="1">
    <source>
        <dbReference type="EMBL" id="CAG5022006.1"/>
    </source>
</evidence>
<organism evidence="1 2">
    <name type="scientific">Parnassius apollo</name>
    <name type="common">Apollo butterfly</name>
    <name type="synonym">Papilio apollo</name>
    <dbReference type="NCBI Taxonomy" id="110799"/>
    <lineage>
        <taxon>Eukaryota</taxon>
        <taxon>Metazoa</taxon>
        <taxon>Ecdysozoa</taxon>
        <taxon>Arthropoda</taxon>
        <taxon>Hexapoda</taxon>
        <taxon>Insecta</taxon>
        <taxon>Pterygota</taxon>
        <taxon>Neoptera</taxon>
        <taxon>Endopterygota</taxon>
        <taxon>Lepidoptera</taxon>
        <taxon>Glossata</taxon>
        <taxon>Ditrysia</taxon>
        <taxon>Papilionoidea</taxon>
        <taxon>Papilionidae</taxon>
        <taxon>Parnassiinae</taxon>
        <taxon>Parnassini</taxon>
        <taxon>Parnassius</taxon>
        <taxon>Parnassius</taxon>
    </lineage>
</organism>
<gene>
    <name evidence="1" type="ORF">PAPOLLO_LOCUS17664</name>
</gene>
<proteinExistence type="predicted"/>
<sequence length="94" mass="11706">MRMMLRSRIPMLRKFNTEKLTIITTMKNKKEKYDLMEERTLHNRSKKRQWSERNSMAQQRLELKRSERSSIVKYRREMTRVVKILEQTRSQMKN</sequence>
<accession>A0A8S3XIJ0</accession>
<dbReference type="Proteomes" id="UP000691718">
    <property type="component" value="Unassembled WGS sequence"/>
</dbReference>
<evidence type="ECO:0000313" key="2">
    <source>
        <dbReference type="Proteomes" id="UP000691718"/>
    </source>
</evidence>
<name>A0A8S3XIJ0_PARAO</name>
<reference evidence="1" key="1">
    <citation type="submission" date="2021-04" db="EMBL/GenBank/DDBJ databases">
        <authorList>
            <person name="Tunstrom K."/>
        </authorList>
    </citation>
    <scope>NUCLEOTIDE SEQUENCE</scope>
</reference>